<feature type="domain" description="DUF7344" evidence="1">
    <location>
        <begin position="21"/>
        <end position="99"/>
    </location>
</feature>
<dbReference type="Pfam" id="PF24035">
    <property type="entry name" value="DUF7344"/>
    <property type="match status" value="1"/>
</dbReference>
<proteinExistence type="predicted"/>
<name>A0A7D6GRD5_9EURY</name>
<evidence type="ECO:0000313" key="2">
    <source>
        <dbReference type="EMBL" id="QLK26462.1"/>
    </source>
</evidence>
<accession>A0A7D6GRD5</accession>
<dbReference type="InterPro" id="IPR036388">
    <property type="entry name" value="WH-like_DNA-bd_sf"/>
</dbReference>
<evidence type="ECO:0000259" key="1">
    <source>
        <dbReference type="Pfam" id="PF24035"/>
    </source>
</evidence>
<protein>
    <recommendedName>
        <fullName evidence="1">DUF7344 domain-containing protein</fullName>
    </recommendedName>
</protein>
<dbReference type="Proteomes" id="UP000510869">
    <property type="component" value="Chromosome"/>
</dbReference>
<sequence>MVERLRLEQVDTPEFLDGIHALLADSTRRNALRHLTTYSGPVTVYRLTTELAAAEYRIPTTDVQPEQRREIDLLLRHAHLPVLRDAGLLEWDRDRDLVSLTSLLDHLSVTIASPHNVLDISVSSRLELS</sequence>
<dbReference type="InterPro" id="IPR055768">
    <property type="entry name" value="DUF7344"/>
</dbReference>
<dbReference type="RefSeq" id="WP_180841635.1">
    <property type="nucleotide sequence ID" value="NZ_CP059154.1"/>
</dbReference>
<organism evidence="2 3">
    <name type="scientific">Natrinema zhouii</name>
    <dbReference type="NCBI Taxonomy" id="1710539"/>
    <lineage>
        <taxon>Archaea</taxon>
        <taxon>Methanobacteriati</taxon>
        <taxon>Methanobacteriota</taxon>
        <taxon>Stenosarchaea group</taxon>
        <taxon>Halobacteria</taxon>
        <taxon>Halobacteriales</taxon>
        <taxon>Natrialbaceae</taxon>
        <taxon>Natrinema</taxon>
    </lineage>
</organism>
<dbReference type="EMBL" id="CP059154">
    <property type="protein sequence ID" value="QLK26462.1"/>
    <property type="molecule type" value="Genomic_DNA"/>
</dbReference>
<keyword evidence="3" id="KW-1185">Reference proteome</keyword>
<dbReference type="KEGG" id="nay:HYG81_02255"/>
<reference evidence="2 3" key="1">
    <citation type="submission" date="2020-07" db="EMBL/GenBank/DDBJ databases">
        <title>Natrinema (YPL30) sp. nov. and Haloterrigena xxxxxx (YPL8) sp. nov., isolated from a salt mine.</title>
        <authorList>
            <person name="Cui H."/>
        </authorList>
    </citation>
    <scope>NUCLEOTIDE SEQUENCE [LARGE SCALE GENOMIC DNA]</scope>
    <source>
        <strain evidence="2 3">YPL13</strain>
    </source>
</reference>
<dbReference type="GeneID" id="56141990"/>
<dbReference type="AlphaFoldDB" id="A0A7D6GRD5"/>
<dbReference type="Gene3D" id="1.10.10.10">
    <property type="entry name" value="Winged helix-like DNA-binding domain superfamily/Winged helix DNA-binding domain"/>
    <property type="match status" value="1"/>
</dbReference>
<gene>
    <name evidence="2" type="ORF">HYG81_02255</name>
</gene>
<evidence type="ECO:0000313" key="3">
    <source>
        <dbReference type="Proteomes" id="UP000510869"/>
    </source>
</evidence>
<dbReference type="OrthoDB" id="197001at2157"/>